<keyword evidence="13" id="KW-1185">Reference proteome</keyword>
<comment type="similarity">
    <text evidence="2 9">Belongs to the pyrroline-5-carboxylate reductase family.</text>
</comment>
<dbReference type="NCBIfam" id="TIGR00112">
    <property type="entry name" value="proC"/>
    <property type="match status" value="1"/>
</dbReference>
<dbReference type="EC" id="1.5.1.2" evidence="9"/>
<dbReference type="Proteomes" id="UP000237631">
    <property type="component" value="Unassembled WGS sequence"/>
</dbReference>
<dbReference type="PROSITE" id="PS00521">
    <property type="entry name" value="P5CR"/>
    <property type="match status" value="1"/>
</dbReference>
<evidence type="ECO:0000256" key="1">
    <source>
        <dbReference type="ARBA" id="ARBA00005205"/>
    </source>
</evidence>
<comment type="catalytic activity">
    <reaction evidence="9">
        <text>L-proline + NADP(+) = (S)-1-pyrroline-5-carboxylate + NADPH + 2 H(+)</text>
        <dbReference type="Rhea" id="RHEA:14109"/>
        <dbReference type="ChEBI" id="CHEBI:15378"/>
        <dbReference type="ChEBI" id="CHEBI:17388"/>
        <dbReference type="ChEBI" id="CHEBI:57783"/>
        <dbReference type="ChEBI" id="CHEBI:58349"/>
        <dbReference type="ChEBI" id="CHEBI:60039"/>
        <dbReference type="EC" id="1.5.1.2"/>
    </reaction>
</comment>
<comment type="pathway">
    <text evidence="1 9">Amino-acid biosynthesis; L-proline biosynthesis; L-proline from L-glutamate 5-semialdehyde: step 1/1.</text>
</comment>
<dbReference type="EMBL" id="PNEN01000484">
    <property type="protein sequence ID" value="PPJ57944.1"/>
    <property type="molecule type" value="Genomic_DNA"/>
</dbReference>
<evidence type="ECO:0000256" key="6">
    <source>
        <dbReference type="ARBA" id="ARBA00022857"/>
    </source>
</evidence>
<keyword evidence="6 8" id="KW-0521">NADP</keyword>
<dbReference type="PIRSF" id="PIRSF000193">
    <property type="entry name" value="Pyrrol-5-carb_rd"/>
    <property type="match status" value="1"/>
</dbReference>
<dbReference type="Gene3D" id="1.10.3730.10">
    <property type="entry name" value="ProC C-terminal domain-like"/>
    <property type="match status" value="1"/>
</dbReference>
<keyword evidence="5 9" id="KW-0641">Proline biosynthesis</keyword>
<protein>
    <recommendedName>
        <fullName evidence="9">Pyrroline-5-carboxylate reductase</fullName>
        <ecNumber evidence="9">1.5.1.2</ecNumber>
    </recommendedName>
</protein>
<comment type="caution">
    <text evidence="12">The sequence shown here is derived from an EMBL/GenBank/DDBJ whole genome shotgun (WGS) entry which is preliminary data.</text>
</comment>
<keyword evidence="7 9" id="KW-0560">Oxidoreductase</keyword>
<evidence type="ECO:0000256" key="3">
    <source>
        <dbReference type="ARBA" id="ARBA00022490"/>
    </source>
</evidence>
<feature type="binding site" evidence="8">
    <location>
        <position position="60"/>
    </location>
    <ligand>
        <name>NADPH</name>
        <dbReference type="ChEBI" id="CHEBI:57783"/>
    </ligand>
</feature>
<feature type="binding site" evidence="8">
    <location>
        <begin position="73"/>
        <end position="76"/>
    </location>
    <ligand>
        <name>NADP(+)</name>
        <dbReference type="ChEBI" id="CHEBI:58349"/>
    </ligand>
</feature>
<dbReference type="InterPro" id="IPR028939">
    <property type="entry name" value="P5C_Rdtase_cat_N"/>
</dbReference>
<evidence type="ECO:0000256" key="7">
    <source>
        <dbReference type="ARBA" id="ARBA00023002"/>
    </source>
</evidence>
<dbReference type="InterPro" id="IPR000304">
    <property type="entry name" value="Pyrroline-COOH_reductase"/>
</dbReference>
<evidence type="ECO:0000256" key="9">
    <source>
        <dbReference type="RuleBase" id="RU003903"/>
    </source>
</evidence>
<evidence type="ECO:0000256" key="5">
    <source>
        <dbReference type="ARBA" id="ARBA00022650"/>
    </source>
</evidence>
<evidence type="ECO:0000256" key="2">
    <source>
        <dbReference type="ARBA" id="ARBA00005525"/>
    </source>
</evidence>
<dbReference type="InterPro" id="IPR008927">
    <property type="entry name" value="6-PGluconate_DH-like_C_sf"/>
</dbReference>
<name>A0A2S6CDZ4_9PEZI</name>
<dbReference type="OrthoDB" id="10263291at2759"/>
<feature type="binding site" evidence="8">
    <location>
        <begin position="13"/>
        <end position="18"/>
    </location>
    <ligand>
        <name>NADP(+)</name>
        <dbReference type="ChEBI" id="CHEBI:58349"/>
    </ligand>
</feature>
<organism evidence="12 13">
    <name type="scientific">Cercospora berteroae</name>
    <dbReference type="NCBI Taxonomy" id="357750"/>
    <lineage>
        <taxon>Eukaryota</taxon>
        <taxon>Fungi</taxon>
        <taxon>Dikarya</taxon>
        <taxon>Ascomycota</taxon>
        <taxon>Pezizomycotina</taxon>
        <taxon>Dothideomycetes</taxon>
        <taxon>Dothideomycetidae</taxon>
        <taxon>Mycosphaerellales</taxon>
        <taxon>Mycosphaerellaceae</taxon>
        <taxon>Cercospora</taxon>
    </lineage>
</organism>
<evidence type="ECO:0000256" key="8">
    <source>
        <dbReference type="PIRSR" id="PIRSR000193-1"/>
    </source>
</evidence>
<evidence type="ECO:0000256" key="4">
    <source>
        <dbReference type="ARBA" id="ARBA00022605"/>
    </source>
</evidence>
<feature type="domain" description="Pyrroline-5-carboxylate reductase dimerisation" evidence="11">
    <location>
        <begin position="175"/>
        <end position="279"/>
    </location>
</feature>
<evidence type="ECO:0000259" key="10">
    <source>
        <dbReference type="Pfam" id="PF03807"/>
    </source>
</evidence>
<dbReference type="Pfam" id="PF14748">
    <property type="entry name" value="P5CR_dimer"/>
    <property type="match status" value="1"/>
</dbReference>
<gene>
    <name evidence="12" type="ORF">CBER1_09704</name>
</gene>
<dbReference type="HAMAP" id="MF_01925">
    <property type="entry name" value="P5C_reductase"/>
    <property type="match status" value="1"/>
</dbReference>
<dbReference type="STRING" id="357750.A0A2S6CDZ4"/>
<dbReference type="Pfam" id="PF03807">
    <property type="entry name" value="F420_oxidored"/>
    <property type="match status" value="1"/>
</dbReference>
<keyword evidence="4 9" id="KW-0028">Amino-acid biosynthesis</keyword>
<evidence type="ECO:0000313" key="13">
    <source>
        <dbReference type="Proteomes" id="UP000237631"/>
    </source>
</evidence>
<keyword evidence="3" id="KW-0963">Cytoplasm</keyword>
<evidence type="ECO:0000313" key="12">
    <source>
        <dbReference type="EMBL" id="PPJ57944.1"/>
    </source>
</evidence>
<dbReference type="PANTHER" id="PTHR11645">
    <property type="entry name" value="PYRROLINE-5-CARBOXYLATE REDUCTASE"/>
    <property type="match status" value="1"/>
</dbReference>
<dbReference type="PANTHER" id="PTHR11645:SF0">
    <property type="entry name" value="PYRROLINE-5-CARBOXYLATE REDUCTASE 3"/>
    <property type="match status" value="1"/>
</dbReference>
<dbReference type="SUPFAM" id="SSF48179">
    <property type="entry name" value="6-phosphogluconate dehydrogenase C-terminal domain-like"/>
    <property type="match status" value="1"/>
</dbReference>
<dbReference type="GO" id="GO:0004735">
    <property type="term" value="F:pyrroline-5-carboxylate reductase activity"/>
    <property type="evidence" value="ECO:0007669"/>
    <property type="project" value="UniProtKB-EC"/>
</dbReference>
<feature type="domain" description="Pyrroline-5-carboxylate reductase catalytic N-terminal" evidence="10">
    <location>
        <begin position="9"/>
        <end position="106"/>
    </location>
</feature>
<dbReference type="InterPro" id="IPR036291">
    <property type="entry name" value="NAD(P)-bd_dom_sf"/>
</dbReference>
<reference evidence="13" key="1">
    <citation type="journal article" date="2017" name="bioRxiv">
        <title>Conservation of a gene cluster reveals novel cercosporin biosynthetic mechanisms and extends production to the genus Colletotrichum.</title>
        <authorList>
            <person name="de Jonge R."/>
            <person name="Ebert M.K."/>
            <person name="Huitt-Roehl C.R."/>
            <person name="Pal P."/>
            <person name="Suttle J.C."/>
            <person name="Spanner R.E."/>
            <person name="Neubauer J.D."/>
            <person name="Jurick W.M.II."/>
            <person name="Stott K.A."/>
            <person name="Secor G.A."/>
            <person name="Thomma B.P.H.J."/>
            <person name="Van de Peer Y."/>
            <person name="Townsend C.A."/>
            <person name="Bolton M.D."/>
        </authorList>
    </citation>
    <scope>NUCLEOTIDE SEQUENCE [LARGE SCALE GENOMIC DNA]</scope>
    <source>
        <strain evidence="13">CBS538.71</strain>
    </source>
</reference>
<dbReference type="AlphaFoldDB" id="A0A2S6CDZ4"/>
<evidence type="ECO:0000259" key="11">
    <source>
        <dbReference type="Pfam" id="PF14748"/>
    </source>
</evidence>
<dbReference type="SUPFAM" id="SSF51735">
    <property type="entry name" value="NAD(P)-binding Rossmann-fold domains"/>
    <property type="match status" value="1"/>
</dbReference>
<dbReference type="InterPro" id="IPR053790">
    <property type="entry name" value="P5CR-like_CS"/>
</dbReference>
<dbReference type="GO" id="GO:0055129">
    <property type="term" value="P:L-proline biosynthetic process"/>
    <property type="evidence" value="ECO:0007669"/>
    <property type="project" value="UniProtKB-UniPathway"/>
</dbReference>
<dbReference type="Gene3D" id="3.40.50.720">
    <property type="entry name" value="NAD(P)-binding Rossmann-like Domain"/>
    <property type="match status" value="1"/>
</dbReference>
<dbReference type="InterPro" id="IPR029036">
    <property type="entry name" value="P5CR_dimer"/>
</dbReference>
<dbReference type="UniPathway" id="UPA00098">
    <property type="reaction ID" value="UER00361"/>
</dbReference>
<dbReference type="FunFam" id="3.40.50.720:FF:000105">
    <property type="entry name" value="Pyrroline-5-carboxylate reductase"/>
    <property type="match status" value="1"/>
</dbReference>
<dbReference type="FunFam" id="1.10.3730.10:FF:000001">
    <property type="entry name" value="Pyrroline-5-carboxylate reductase"/>
    <property type="match status" value="1"/>
</dbReference>
<proteinExistence type="inferred from homology"/>
<accession>A0A2S6CDZ4</accession>
<sequence length="286" mass="29891">MASDLQSKKISFIGGGNMAAAIISGLVSKSFPKSQITVSEPWEVNRQKMADLGVNTTTHNVEAAQGANFIILAVKPQVAKTVCQELASAAFQSEHALPVLVSIAAGITAESIRGWTKSKDGKSLPVVRVMPNTPALLGEGASGLYAGEDVSGEQKEQVTALLKSVSRALEWVDREELLDVVTGLSGSGPAYFFAMVEHLVASATKLGLSEEQATRLATQTCFGAGKMLIESSDPPSQLRKNVTSPNGTTQAALESFEASGFAAIVDKAVKAAADRGEELGRTLGSQ</sequence>